<dbReference type="KEGG" id="rpc:RPC_3034"/>
<dbReference type="InterPro" id="IPR051450">
    <property type="entry name" value="Gfo/Idh/MocA_Oxidoreductases"/>
</dbReference>
<dbReference type="PANTHER" id="PTHR43377">
    <property type="entry name" value="BILIVERDIN REDUCTASE A"/>
    <property type="match status" value="1"/>
</dbReference>
<feature type="domain" description="Gfo/Idh/MocA-like oxidoreductase N-terminal" evidence="1">
    <location>
        <begin position="6"/>
        <end position="124"/>
    </location>
</feature>
<dbReference type="Pfam" id="PF21390">
    <property type="entry name" value="Irp3-like_C"/>
    <property type="match status" value="1"/>
</dbReference>
<accession>Q212V7</accession>
<proteinExistence type="predicted"/>
<sequence>MRNCPIRVVVCGTRFGEHYLAALAQARDSYQLVGILARGSERSRALAAHFDVPLYGRPSDIPDGVADVACVVVRTTIFGGDGSRIAGELLSRGIHVLQEHPVYPGEVTQLKAKAREANVRYHVNTFYPHLPAGDLFTDYAHQAGTARRPSFIELTTSRQLLYSSLDLLGRALGDLADFRLDGPLVHRGAQPPFHAFQGSIRDVPFSLLLQSYLDPADPDHHSLVMHRIAVGWPEGTVNLLNSFGPVVWTHALYAPQYQRDDLGSSYLLSRWSQADCRYFTQPTAQLFGDRFGPPVVSVVDDQFPGAIRRALDELRRAIDDPLDAPWQADSYLANLGQCWLHLMRAAGAPASRSMPPPPPPFPDPVRYAAEIANGR</sequence>
<dbReference type="RefSeq" id="WP_011473474.1">
    <property type="nucleotide sequence ID" value="NC_007925.1"/>
</dbReference>
<dbReference type="NCBIfam" id="TIGR01761">
    <property type="entry name" value="thiaz-red"/>
    <property type="match status" value="1"/>
</dbReference>
<organism evidence="3">
    <name type="scientific">Rhodopseudomonas palustris (strain BisB18)</name>
    <dbReference type="NCBI Taxonomy" id="316056"/>
    <lineage>
        <taxon>Bacteria</taxon>
        <taxon>Pseudomonadati</taxon>
        <taxon>Pseudomonadota</taxon>
        <taxon>Alphaproteobacteria</taxon>
        <taxon>Hyphomicrobiales</taxon>
        <taxon>Nitrobacteraceae</taxon>
        <taxon>Rhodopseudomonas</taxon>
    </lineage>
</organism>
<dbReference type="eggNOG" id="COG4693">
    <property type="taxonomic scope" value="Bacteria"/>
</dbReference>
<dbReference type="GO" id="GO:0000166">
    <property type="term" value="F:nucleotide binding"/>
    <property type="evidence" value="ECO:0007669"/>
    <property type="project" value="InterPro"/>
</dbReference>
<name>Q212V7_RHOPB</name>
<dbReference type="OrthoDB" id="9760689at2"/>
<dbReference type="PANTHER" id="PTHR43377:SF1">
    <property type="entry name" value="BILIVERDIN REDUCTASE A"/>
    <property type="match status" value="1"/>
</dbReference>
<dbReference type="Gene3D" id="3.40.50.720">
    <property type="entry name" value="NAD(P)-binding Rossmann-like Domain"/>
    <property type="match status" value="1"/>
</dbReference>
<dbReference type="HOGENOM" id="CLU_065125_0_0_5"/>
<dbReference type="PIRSF" id="PIRSF017494">
    <property type="entry name" value="Thiaz_red"/>
    <property type="match status" value="1"/>
</dbReference>
<dbReference type="InterPro" id="IPR048655">
    <property type="entry name" value="Irp3-like_C"/>
</dbReference>
<gene>
    <name evidence="3" type="ordered locus">RPC_3034</name>
</gene>
<dbReference type="InterPro" id="IPR010091">
    <property type="entry name" value="Thiazolinyl_imide_reductase"/>
</dbReference>
<evidence type="ECO:0000259" key="2">
    <source>
        <dbReference type="Pfam" id="PF21390"/>
    </source>
</evidence>
<dbReference type="SUPFAM" id="SSF51735">
    <property type="entry name" value="NAD(P)-binding Rossmann-fold domains"/>
    <property type="match status" value="1"/>
</dbReference>
<feature type="domain" description="Thiazolinyl imine reductase-like C-terminal" evidence="2">
    <location>
        <begin position="147"/>
        <end position="249"/>
    </location>
</feature>
<evidence type="ECO:0000313" key="3">
    <source>
        <dbReference type="EMBL" id="ABD88579.1"/>
    </source>
</evidence>
<dbReference type="STRING" id="316056.RPC_3034"/>
<evidence type="ECO:0000259" key="1">
    <source>
        <dbReference type="Pfam" id="PF01408"/>
    </source>
</evidence>
<dbReference type="AlphaFoldDB" id="Q212V7"/>
<dbReference type="Pfam" id="PF01408">
    <property type="entry name" value="GFO_IDH_MocA"/>
    <property type="match status" value="1"/>
</dbReference>
<dbReference type="InterPro" id="IPR036291">
    <property type="entry name" value="NAD(P)-bd_dom_sf"/>
</dbReference>
<dbReference type="EMBL" id="CP000301">
    <property type="protein sequence ID" value="ABD88579.1"/>
    <property type="molecule type" value="Genomic_DNA"/>
</dbReference>
<dbReference type="Gene3D" id="3.30.360.10">
    <property type="entry name" value="Dihydrodipicolinate Reductase, domain 2"/>
    <property type="match status" value="1"/>
</dbReference>
<dbReference type="InterPro" id="IPR000683">
    <property type="entry name" value="Gfo/Idh/MocA-like_OxRdtase_N"/>
</dbReference>
<protein>
    <submittedName>
        <fullName evidence="3">Thiazolinyl imide reductase</fullName>
    </submittedName>
</protein>
<reference evidence="3" key="1">
    <citation type="submission" date="2006-03" db="EMBL/GenBank/DDBJ databases">
        <title>Complete sequence of Rhodopseudomonas palustris BisB18.</title>
        <authorList>
            <consortium name="US DOE Joint Genome Institute"/>
            <person name="Copeland A."/>
            <person name="Lucas S."/>
            <person name="Lapidus A."/>
            <person name="Barry K."/>
            <person name="Detter J.C."/>
            <person name="Glavina del Rio T."/>
            <person name="Hammon N."/>
            <person name="Israni S."/>
            <person name="Dalin E."/>
            <person name="Tice H."/>
            <person name="Pitluck S."/>
            <person name="Chain P."/>
            <person name="Malfatti S."/>
            <person name="Shin M."/>
            <person name="Vergez L."/>
            <person name="Schmutz J."/>
            <person name="Larimer F."/>
            <person name="Land M."/>
            <person name="Hauser L."/>
            <person name="Pelletier D.A."/>
            <person name="Kyrpides N."/>
            <person name="Anderson I."/>
            <person name="Oda Y."/>
            <person name="Harwood C.S."/>
            <person name="Richardson P."/>
        </authorList>
    </citation>
    <scope>NUCLEOTIDE SEQUENCE [LARGE SCALE GENOMIC DNA]</scope>
    <source>
        <strain evidence="3">BisB18</strain>
    </source>
</reference>